<keyword evidence="2" id="KW-0436">Ligase</keyword>
<name>A0A2U1N947_ARTAN</name>
<dbReference type="GO" id="GO:0006420">
    <property type="term" value="P:arginyl-tRNA aminoacylation"/>
    <property type="evidence" value="ECO:0007669"/>
    <property type="project" value="InterPro"/>
</dbReference>
<dbReference type="GO" id="GO:0005524">
    <property type="term" value="F:ATP binding"/>
    <property type="evidence" value="ECO:0007669"/>
    <property type="project" value="InterPro"/>
</dbReference>
<keyword evidence="3" id="KW-1185">Reference proteome</keyword>
<dbReference type="PANTHER" id="PTHR11956:SF5">
    <property type="entry name" value="ARGININE--TRNA LIGASE, CYTOPLASMIC"/>
    <property type="match status" value="1"/>
</dbReference>
<dbReference type="Proteomes" id="UP000245207">
    <property type="component" value="Unassembled WGS sequence"/>
</dbReference>
<evidence type="ECO:0000313" key="2">
    <source>
        <dbReference type="EMBL" id="PWA69992.1"/>
    </source>
</evidence>
<evidence type="ECO:0000313" key="3">
    <source>
        <dbReference type="Proteomes" id="UP000245207"/>
    </source>
</evidence>
<dbReference type="InterPro" id="IPR036695">
    <property type="entry name" value="Arg-tRNA-synth_N_sf"/>
</dbReference>
<reference evidence="2 3" key="1">
    <citation type="journal article" date="2018" name="Mol. Plant">
        <title>The genome of Artemisia annua provides insight into the evolution of Asteraceae family and artemisinin biosynthesis.</title>
        <authorList>
            <person name="Shen Q."/>
            <person name="Zhang L."/>
            <person name="Liao Z."/>
            <person name="Wang S."/>
            <person name="Yan T."/>
            <person name="Shi P."/>
            <person name="Liu M."/>
            <person name="Fu X."/>
            <person name="Pan Q."/>
            <person name="Wang Y."/>
            <person name="Lv Z."/>
            <person name="Lu X."/>
            <person name="Zhang F."/>
            <person name="Jiang W."/>
            <person name="Ma Y."/>
            <person name="Chen M."/>
            <person name="Hao X."/>
            <person name="Li L."/>
            <person name="Tang Y."/>
            <person name="Lv G."/>
            <person name="Zhou Y."/>
            <person name="Sun X."/>
            <person name="Brodelius P.E."/>
            <person name="Rose J.K.C."/>
            <person name="Tang K."/>
        </authorList>
    </citation>
    <scope>NUCLEOTIDE SEQUENCE [LARGE SCALE GENOMIC DNA]</scope>
    <source>
        <strain evidence="3">cv. Huhao1</strain>
        <tissue evidence="2">Leaf</tissue>
    </source>
</reference>
<evidence type="ECO:0000259" key="1">
    <source>
        <dbReference type="Pfam" id="PF03485"/>
    </source>
</evidence>
<dbReference type="GO" id="GO:0005737">
    <property type="term" value="C:cytoplasm"/>
    <property type="evidence" value="ECO:0007669"/>
    <property type="project" value="InterPro"/>
</dbReference>
<comment type="caution">
    <text evidence="2">The sequence shown here is derived from an EMBL/GenBank/DDBJ whole genome shotgun (WGS) entry which is preliminary data.</text>
</comment>
<dbReference type="STRING" id="35608.A0A2U1N947"/>
<gene>
    <name evidence="2" type="ORF">CTI12_AA290510</name>
</gene>
<dbReference type="OrthoDB" id="68056at2759"/>
<dbReference type="AlphaFoldDB" id="A0A2U1N947"/>
<organism evidence="2 3">
    <name type="scientific">Artemisia annua</name>
    <name type="common">Sweet wormwood</name>
    <dbReference type="NCBI Taxonomy" id="35608"/>
    <lineage>
        <taxon>Eukaryota</taxon>
        <taxon>Viridiplantae</taxon>
        <taxon>Streptophyta</taxon>
        <taxon>Embryophyta</taxon>
        <taxon>Tracheophyta</taxon>
        <taxon>Spermatophyta</taxon>
        <taxon>Magnoliopsida</taxon>
        <taxon>eudicotyledons</taxon>
        <taxon>Gunneridae</taxon>
        <taxon>Pentapetalae</taxon>
        <taxon>asterids</taxon>
        <taxon>campanulids</taxon>
        <taxon>Asterales</taxon>
        <taxon>Asteraceae</taxon>
        <taxon>Asteroideae</taxon>
        <taxon>Anthemideae</taxon>
        <taxon>Artemisiinae</taxon>
        <taxon>Artemisia</taxon>
    </lineage>
</organism>
<dbReference type="SUPFAM" id="SSF55190">
    <property type="entry name" value="Arginyl-tRNA synthetase (ArgRS), N-terminal 'additional' domain"/>
    <property type="match status" value="1"/>
</dbReference>
<proteinExistence type="predicted"/>
<dbReference type="InterPro" id="IPR001278">
    <property type="entry name" value="Arg-tRNA-ligase"/>
</dbReference>
<feature type="domain" description="Arginyl tRNA synthetase N-terminal" evidence="1">
    <location>
        <begin position="55"/>
        <end position="119"/>
    </location>
</feature>
<dbReference type="GO" id="GO:0004814">
    <property type="term" value="F:arginine-tRNA ligase activity"/>
    <property type="evidence" value="ECO:0007669"/>
    <property type="project" value="InterPro"/>
</dbReference>
<accession>A0A2U1N947</accession>
<dbReference type="EMBL" id="PKPP01003324">
    <property type="protein sequence ID" value="PWA69992.1"/>
    <property type="molecule type" value="Genomic_DNA"/>
</dbReference>
<dbReference type="Gene3D" id="1.10.730.10">
    <property type="entry name" value="Isoleucyl-tRNA Synthetase, Domain 1"/>
    <property type="match status" value="1"/>
</dbReference>
<dbReference type="PANTHER" id="PTHR11956">
    <property type="entry name" value="ARGINYL-TRNA SYNTHETASE"/>
    <property type="match status" value="1"/>
</dbReference>
<dbReference type="InterPro" id="IPR005148">
    <property type="entry name" value="Arg-tRNA-synth_N"/>
</dbReference>
<dbReference type="Gene3D" id="3.30.1360.70">
    <property type="entry name" value="Arginyl tRNA synthetase N-terminal domain"/>
    <property type="match status" value="1"/>
</dbReference>
<protein>
    <submittedName>
        <fullName evidence="2">Arginine-tRNA ligase, class Ia</fullName>
    </submittedName>
</protein>
<sequence length="531" mass="61686">MASTSTLTTKDKVIKKHGKAVLTLEIDFELNEGLQKSYVPLLKNEFPFFKRLKGDRKKFGDYMCYNILHVCEVLRSEDPQLFKKTPPKAIAQVIKDNFPKSDMLEEVKIHDIGFLTFKLSGPWMIERIKKNLTVGIAEWAPIMPFKRVIIDFPHNDFCQSFRSICIRDVLVRMLEYCGVEVSGRMQNKKSLDEEEALLDQPQPNNVHEDLAALWCGGYEQKAQWIVYVTPVWQREYVMQCFNAAREFLDEHHTTLSYLGYETVSDEEEILAQLLMYEPLVMKKESWLNCFGYSYEAIVEGTMKYAYLKTLTYSGCTLNTLDLLNIEGDTFIHLLSVQSRIKSCFIRPHHHKSHKELSDREREIIQDSILKKVPYLLCEYLYALSNNISSYILEDEFSESGVLLCKAAGVVMWYIFDLLGITPECPLRMKPYLEKKHADKHQIIRGDHYISSSSPSRTYELRSRFEMFSMSIEAPFDEGNLFGGIMVTDTFGLRSDNWCDMDKKGRGQVNYFFHNWDDAVKFCDNSLITFGD</sequence>
<dbReference type="Pfam" id="PF03485">
    <property type="entry name" value="Arg_tRNA_synt_N"/>
    <property type="match status" value="1"/>
</dbReference>